<dbReference type="Pfam" id="PF01458">
    <property type="entry name" value="SUFBD_core"/>
    <property type="match status" value="1"/>
</dbReference>
<dbReference type="SUPFAM" id="SSF101960">
    <property type="entry name" value="Stabilizer of iron transporter SufD"/>
    <property type="match status" value="1"/>
</dbReference>
<gene>
    <name evidence="3" type="primary">sufD</name>
    <name evidence="3" type="ORF">ACFFF6_14755</name>
</gene>
<dbReference type="RefSeq" id="WP_376982053.1">
    <property type="nucleotide sequence ID" value="NZ_JBHLSV010000020.1"/>
</dbReference>
<dbReference type="NCBIfam" id="TIGR01981">
    <property type="entry name" value="sufD"/>
    <property type="match status" value="1"/>
</dbReference>
<evidence type="ECO:0000313" key="3">
    <source>
        <dbReference type="EMBL" id="MFC0675221.1"/>
    </source>
</evidence>
<comment type="similarity">
    <text evidence="1">Belongs to the iron-sulfur cluster assembly SufBD family.</text>
</comment>
<dbReference type="InterPro" id="IPR000825">
    <property type="entry name" value="SUF_FeS_clus_asmbl_SufBD_core"/>
</dbReference>
<dbReference type="InterPro" id="IPR037284">
    <property type="entry name" value="SUF_FeS_clus_asmbl_SufBD_sf"/>
</dbReference>
<evidence type="ECO:0000313" key="4">
    <source>
        <dbReference type="Proteomes" id="UP001589793"/>
    </source>
</evidence>
<accession>A0ABV6RDZ0</accession>
<dbReference type="PANTHER" id="PTHR43575">
    <property type="entry name" value="PROTEIN ABCI7, CHLOROPLASTIC"/>
    <property type="match status" value="1"/>
</dbReference>
<dbReference type="PANTHER" id="PTHR43575:SF1">
    <property type="entry name" value="PROTEIN ABCI7, CHLOROPLASTIC"/>
    <property type="match status" value="1"/>
</dbReference>
<evidence type="ECO:0000259" key="2">
    <source>
        <dbReference type="Pfam" id="PF01458"/>
    </source>
</evidence>
<dbReference type="Proteomes" id="UP001589793">
    <property type="component" value="Unassembled WGS sequence"/>
</dbReference>
<name>A0ABV6RDZ0_9MICO</name>
<protein>
    <submittedName>
        <fullName evidence="3">Fe-S cluster assembly protein SufD</fullName>
    </submittedName>
</protein>
<sequence>MTLTTDHSKAELESENLRFGPARAGESRATRFASFDVAAHPVPTGREEEWRFSPLRALLPLFQAEETTVSADHVSYDVDEVEGIEIGQLGASEAPRHSALVPEDLIAARTAQLCANALHLRARRGTEADAPAIVEITGHDASVVAHGAVVLETEESSQATFVLNHTGSASYAQNVEMILGDNSRMTVISLQDWDDDAVHVATHVARLGRDATLKHIVVSLGGKAVRVNSTTRFAAPGAEVEQIGLYFSDAHQHLEHRLFVDHAAPKCTSNVTYKGALQGKAARSVWIGDVLIRAEAEGTETYEVNRNLVLTEGARADSVPNLEIETGEIEGAGHAAATGRFDDEQLFYLRSRGIPEIEARRLVVRGFFAELIQKIDVPSIREHLTASIETELARSMN</sequence>
<feature type="domain" description="SUF system FeS cluster assembly SufBD core" evidence="2">
    <location>
        <begin position="141"/>
        <end position="367"/>
    </location>
</feature>
<dbReference type="InterPro" id="IPR055346">
    <property type="entry name" value="Fe-S_cluster_assembly_SufBD"/>
</dbReference>
<comment type="caution">
    <text evidence="3">The sequence shown here is derived from an EMBL/GenBank/DDBJ whole genome shotgun (WGS) entry which is preliminary data.</text>
</comment>
<evidence type="ECO:0000256" key="1">
    <source>
        <dbReference type="ARBA" id="ARBA00043967"/>
    </source>
</evidence>
<dbReference type="EMBL" id="JBHLSV010000020">
    <property type="protein sequence ID" value="MFC0675221.1"/>
    <property type="molecule type" value="Genomic_DNA"/>
</dbReference>
<reference evidence="3 4" key="1">
    <citation type="submission" date="2024-09" db="EMBL/GenBank/DDBJ databases">
        <authorList>
            <person name="Sun Q."/>
            <person name="Mori K."/>
        </authorList>
    </citation>
    <scope>NUCLEOTIDE SEQUENCE [LARGE SCALE GENOMIC DNA]</scope>
    <source>
        <strain evidence="3 4">CICC 10874</strain>
    </source>
</reference>
<keyword evidence="4" id="KW-1185">Reference proteome</keyword>
<dbReference type="InterPro" id="IPR011542">
    <property type="entry name" value="SUF_FeS_clus_asmbl_SufD"/>
</dbReference>
<organism evidence="3 4">
    <name type="scientific">Brachybacterium hainanense</name>
    <dbReference type="NCBI Taxonomy" id="1541174"/>
    <lineage>
        <taxon>Bacteria</taxon>
        <taxon>Bacillati</taxon>
        <taxon>Actinomycetota</taxon>
        <taxon>Actinomycetes</taxon>
        <taxon>Micrococcales</taxon>
        <taxon>Dermabacteraceae</taxon>
        <taxon>Brachybacterium</taxon>
    </lineage>
</organism>
<proteinExistence type="inferred from homology"/>